<proteinExistence type="predicted"/>
<reference evidence="1" key="2">
    <citation type="submission" date="2021-10" db="EMBL/GenBank/DDBJ databases">
        <title>Phylogenomics reveals ancestral predisposition of the termite-cultivated fungus Termitomyces towards a domesticated lifestyle.</title>
        <authorList>
            <person name="Auxier B."/>
            <person name="Grum-Grzhimaylo A."/>
            <person name="Cardenas M.E."/>
            <person name="Lodge J.D."/>
            <person name="Laessoe T."/>
            <person name="Pedersen O."/>
            <person name="Smith M.E."/>
            <person name="Kuyper T.W."/>
            <person name="Franco-Molano E.A."/>
            <person name="Baroni T.J."/>
            <person name="Aanen D.K."/>
        </authorList>
    </citation>
    <scope>NUCLEOTIDE SEQUENCE</scope>
    <source>
        <strain evidence="1">D49</strain>
    </source>
</reference>
<gene>
    <name evidence="1" type="ORF">H0H81_000889</name>
</gene>
<keyword evidence="2" id="KW-1185">Reference proteome</keyword>
<dbReference type="Proteomes" id="UP000717328">
    <property type="component" value="Unassembled WGS sequence"/>
</dbReference>
<dbReference type="AlphaFoldDB" id="A0A9P7FR69"/>
<name>A0A9P7FR69_9AGAR</name>
<dbReference type="EMBL" id="JABCKI010006285">
    <property type="protein sequence ID" value="KAG5634758.1"/>
    <property type="molecule type" value="Genomic_DNA"/>
</dbReference>
<evidence type="ECO:0000313" key="1">
    <source>
        <dbReference type="EMBL" id="KAG5634758.1"/>
    </source>
</evidence>
<sequence length="78" mass="8657">AAIRPDATPNLRPQEPKASFLPDTLAEKLIAELHEIMTERPTEQSPGSEDIYKLNTGIAWESGDFHGRMVVLKEVPMA</sequence>
<accession>A0A9P7FR69</accession>
<organism evidence="1 2">
    <name type="scientific">Sphagnurus paluster</name>
    <dbReference type="NCBI Taxonomy" id="117069"/>
    <lineage>
        <taxon>Eukaryota</taxon>
        <taxon>Fungi</taxon>
        <taxon>Dikarya</taxon>
        <taxon>Basidiomycota</taxon>
        <taxon>Agaricomycotina</taxon>
        <taxon>Agaricomycetes</taxon>
        <taxon>Agaricomycetidae</taxon>
        <taxon>Agaricales</taxon>
        <taxon>Tricholomatineae</taxon>
        <taxon>Lyophyllaceae</taxon>
        <taxon>Sphagnurus</taxon>
    </lineage>
</organism>
<protein>
    <submittedName>
        <fullName evidence="1">Uncharacterized protein</fullName>
    </submittedName>
</protein>
<comment type="caution">
    <text evidence="1">The sequence shown here is derived from an EMBL/GenBank/DDBJ whole genome shotgun (WGS) entry which is preliminary data.</text>
</comment>
<reference evidence="1" key="1">
    <citation type="submission" date="2021-02" db="EMBL/GenBank/DDBJ databases">
        <authorList>
            <person name="Nieuwenhuis M."/>
            <person name="Van De Peppel L.J.J."/>
        </authorList>
    </citation>
    <scope>NUCLEOTIDE SEQUENCE</scope>
    <source>
        <strain evidence="1">D49</strain>
    </source>
</reference>
<evidence type="ECO:0000313" key="2">
    <source>
        <dbReference type="Proteomes" id="UP000717328"/>
    </source>
</evidence>
<dbReference type="OrthoDB" id="5366606at2759"/>
<feature type="non-terminal residue" evidence="1">
    <location>
        <position position="1"/>
    </location>
</feature>